<dbReference type="OrthoDB" id="343560at2"/>
<dbReference type="Proteomes" id="UP000298277">
    <property type="component" value="Unassembled WGS sequence"/>
</dbReference>
<protein>
    <submittedName>
        <fullName evidence="2">Uncharacterized protein</fullName>
    </submittedName>
</protein>
<feature type="transmembrane region" description="Helical" evidence="1">
    <location>
        <begin position="143"/>
        <end position="169"/>
    </location>
</feature>
<feature type="transmembrane region" description="Helical" evidence="1">
    <location>
        <begin position="309"/>
        <end position="329"/>
    </location>
</feature>
<accession>A0A5F1YEJ6</accession>
<evidence type="ECO:0000313" key="3">
    <source>
        <dbReference type="Proteomes" id="UP000298277"/>
    </source>
</evidence>
<proteinExistence type="predicted"/>
<feature type="transmembrane region" description="Helical" evidence="1">
    <location>
        <begin position="245"/>
        <end position="267"/>
    </location>
</feature>
<comment type="caution">
    <text evidence="2">The sequence shown here is derived from an EMBL/GenBank/DDBJ whole genome shotgun (WGS) entry which is preliminary data.</text>
</comment>
<feature type="transmembrane region" description="Helical" evidence="1">
    <location>
        <begin position="43"/>
        <end position="63"/>
    </location>
</feature>
<feature type="transmembrane region" description="Helical" evidence="1">
    <location>
        <begin position="78"/>
        <end position="98"/>
    </location>
</feature>
<reference evidence="2" key="1">
    <citation type="journal article" date="2019" name="PLoS Negl. Trop. Dis.">
        <title>Revisiting the worldwide diversity of Leptospira species in the environment.</title>
        <authorList>
            <person name="Vincent A.T."/>
            <person name="Schiettekatte O."/>
            <person name="Bourhy P."/>
            <person name="Veyrier F.J."/>
            <person name="Picardeau M."/>
        </authorList>
    </citation>
    <scope>NUCLEOTIDE SEQUENCE [LARGE SCALE GENOMIC DNA]</scope>
    <source>
        <strain evidence="2">201800299</strain>
    </source>
</reference>
<evidence type="ECO:0000313" key="2">
    <source>
        <dbReference type="EMBL" id="TGK36062.1"/>
    </source>
</evidence>
<keyword evidence="1" id="KW-1133">Transmembrane helix</keyword>
<evidence type="ECO:0000256" key="1">
    <source>
        <dbReference type="SAM" id="Phobius"/>
    </source>
</evidence>
<organism evidence="2 3">
    <name type="scientific">Leptospira gomenensis</name>
    <dbReference type="NCBI Taxonomy" id="2484974"/>
    <lineage>
        <taxon>Bacteria</taxon>
        <taxon>Pseudomonadati</taxon>
        <taxon>Spirochaetota</taxon>
        <taxon>Spirochaetia</taxon>
        <taxon>Leptospirales</taxon>
        <taxon>Leptospiraceae</taxon>
        <taxon>Leptospira</taxon>
    </lineage>
</organism>
<keyword evidence="3" id="KW-1185">Reference proteome</keyword>
<keyword evidence="1" id="KW-0812">Transmembrane</keyword>
<feature type="transmembrane region" description="Helical" evidence="1">
    <location>
        <begin position="276"/>
        <end position="297"/>
    </location>
</feature>
<feature type="transmembrane region" description="Helical" evidence="1">
    <location>
        <begin position="110"/>
        <end position="131"/>
    </location>
</feature>
<keyword evidence="1" id="KW-0472">Membrane</keyword>
<name>A0A5F1YEJ6_9LEPT</name>
<feature type="transmembrane region" description="Helical" evidence="1">
    <location>
        <begin position="181"/>
        <end position="200"/>
    </location>
</feature>
<gene>
    <name evidence="2" type="ORF">EHQ17_05660</name>
</gene>
<dbReference type="EMBL" id="RQFA01000026">
    <property type="protein sequence ID" value="TGK36062.1"/>
    <property type="molecule type" value="Genomic_DNA"/>
</dbReference>
<dbReference type="RefSeq" id="WP_135591226.1">
    <property type="nucleotide sequence ID" value="NZ_RQEZ01000002.1"/>
</dbReference>
<dbReference type="AlphaFoldDB" id="A0A5F1YEJ6"/>
<sequence length="341" mass="37285">MLTESTQYVCIENIQLDRVKALLGGFMRILSVMYGSLKNNPPLFWNGVVNLLVLFVLVPAFFLDSRTVTGAPVWLKPIKFAISISAYSFTLVWILGYVRGNEKYVRGLSWIVTAMLTVENVAIFGQAYRGIPSHFNVTTPLNGAIFSVMGTAIGILWISHMILAAILIFQKTEKKALRESLGWAMIIAGLGMILGFWMTVPRPEQLEAMKAGSFEASGGHTFGAPDAGPGIPILGWSTVAGDMRIPHFIGIHAMQLIPFLAFVFGVLKFTEETSVVAIRIFSVSFLVLVGTLTAQALSGQTLIRPSLPFRIGFMISFLGMMSGILSPVFSSRTNRTRIKGA</sequence>